<reference evidence="1 2" key="1">
    <citation type="submission" date="2024-09" db="EMBL/GenBank/DDBJ databases">
        <authorList>
            <person name="Sun Q."/>
            <person name="Mori K."/>
        </authorList>
    </citation>
    <scope>NUCLEOTIDE SEQUENCE [LARGE SCALE GENOMIC DNA]</scope>
    <source>
        <strain evidence="1 2">CGMCC 1.15906</strain>
    </source>
</reference>
<proteinExistence type="predicted"/>
<organism evidence="1 2">
    <name type="scientific">Kribbella deserti</name>
    <dbReference type="NCBI Taxonomy" id="1926257"/>
    <lineage>
        <taxon>Bacteria</taxon>
        <taxon>Bacillati</taxon>
        <taxon>Actinomycetota</taxon>
        <taxon>Actinomycetes</taxon>
        <taxon>Propionibacteriales</taxon>
        <taxon>Kribbellaceae</taxon>
        <taxon>Kribbella</taxon>
    </lineage>
</organism>
<evidence type="ECO:0000313" key="1">
    <source>
        <dbReference type="EMBL" id="MFC0629518.1"/>
    </source>
</evidence>
<evidence type="ECO:0008006" key="3">
    <source>
        <dbReference type="Google" id="ProtNLM"/>
    </source>
</evidence>
<evidence type="ECO:0000313" key="2">
    <source>
        <dbReference type="Proteomes" id="UP001589890"/>
    </source>
</evidence>
<feature type="non-terminal residue" evidence="1">
    <location>
        <position position="229"/>
    </location>
</feature>
<dbReference type="EMBL" id="JBHLTC010000059">
    <property type="protein sequence ID" value="MFC0629518.1"/>
    <property type="molecule type" value="Genomic_DNA"/>
</dbReference>
<keyword evidence="2" id="KW-1185">Reference proteome</keyword>
<accession>A0ABV6QXZ0</accession>
<gene>
    <name evidence="1" type="ORF">ACFFGN_35980</name>
</gene>
<dbReference type="SUPFAM" id="SSF49478">
    <property type="entry name" value="Cna protein B-type domain"/>
    <property type="match status" value="1"/>
</dbReference>
<comment type="caution">
    <text evidence="1">The sequence shown here is derived from an EMBL/GenBank/DDBJ whole genome shotgun (WGS) entry which is preliminary data.</text>
</comment>
<sequence>MTRVGKMIATVAAGAVAVGGLVMVPSAQGAGSVRSSVSLAAPASGVYGSTIKLTGTVWRTGTTTKLPGATVYLQRSVRGQNRYGNLTSTRTTSTGTFAFSVTQVSAYDYRAYYPGSATYTRAYSPVRYPVTNRYLAIESMSTTDADLGKLRAIGKSVPSLPDGSMVYLQRYSTDTRAWTTVAGGKSTAGRATIDATRPGSNDTYRLVTGSYWPYGPGTSTARQFAHYVW</sequence>
<protein>
    <recommendedName>
        <fullName evidence="3">Carboxypeptidase regulatory-like domain-containing protein</fullName>
    </recommendedName>
</protein>
<dbReference type="Proteomes" id="UP001589890">
    <property type="component" value="Unassembled WGS sequence"/>
</dbReference>
<name>A0ABV6QXZ0_9ACTN</name>